<feature type="region of interest" description="Disordered" evidence="1">
    <location>
        <begin position="95"/>
        <end position="117"/>
    </location>
</feature>
<feature type="region of interest" description="Disordered" evidence="1">
    <location>
        <begin position="172"/>
        <end position="238"/>
    </location>
</feature>
<feature type="compositionally biased region" description="Basic and acidic residues" evidence="1">
    <location>
        <begin position="25"/>
        <end position="44"/>
    </location>
</feature>
<feature type="region of interest" description="Disordered" evidence="1">
    <location>
        <begin position="1"/>
        <end position="53"/>
    </location>
</feature>
<name>C6L863_MICTE</name>
<dbReference type="AlphaFoldDB" id="C6L863"/>
<feature type="compositionally biased region" description="Basic and acidic residues" evidence="1">
    <location>
        <begin position="1"/>
        <end position="18"/>
    </location>
</feature>
<accession>C6L863</accession>
<evidence type="ECO:0000313" key="2">
    <source>
        <dbReference type="EMBL" id="BAH97083.1"/>
    </source>
</evidence>
<organism evidence="2">
    <name type="scientific">Microbacterium testaceum</name>
    <name type="common">Aureobacterium testaceum</name>
    <name type="synonym">Brevibacterium testaceum</name>
    <dbReference type="NCBI Taxonomy" id="2033"/>
    <lineage>
        <taxon>Bacteria</taxon>
        <taxon>Bacillati</taxon>
        <taxon>Actinomycetota</taxon>
        <taxon>Actinomycetes</taxon>
        <taxon>Micrococcales</taxon>
        <taxon>Microbacteriaceae</taxon>
        <taxon>Microbacterium</taxon>
    </lineage>
</organism>
<evidence type="ECO:0000256" key="1">
    <source>
        <dbReference type="SAM" id="MobiDB-lite"/>
    </source>
</evidence>
<sequence>MSEGSGDLRDDAEPREGGRGVAVRAEGRIRLPQEGESGCRDLRGGADVPQQLGQGDGARLCVRVLPVPLEQPWPLLRRHRVPVVRVEAVEKAAKVPRRPSGASGGVRPGVFREEPSRFGDGLTRALSIGDRQIRPEKRGVEAPTVRLRTPEGLVDGDPQHLGHAGEVATVLDPQARRRDHRLDADRGQSRVALSTEPERQRVQSGGDRVGILSEPPSDHLRGESRLRPHPAHARVGRQ</sequence>
<feature type="compositionally biased region" description="Basic and acidic residues" evidence="1">
    <location>
        <begin position="216"/>
        <end position="226"/>
    </location>
</feature>
<feature type="compositionally biased region" description="Basic and acidic residues" evidence="1">
    <location>
        <begin position="174"/>
        <end position="188"/>
    </location>
</feature>
<reference evidence="2" key="1">
    <citation type="journal article" date="2010" name="Appl. Environ. Microbiol.">
        <title>AiiM, a novel class of N-acylhomoserine lactonase from the leaf-associated bacterium Microbacterium testaceum.</title>
        <authorList>
            <person name="Wang W."/>
            <person name="Morohoshi T."/>
            <person name="Ikenoya M."/>
            <person name="Someya N."/>
            <person name="Ikeda T."/>
        </authorList>
    </citation>
    <scope>NUCLEOTIDE SEQUENCE</scope>
    <source>
        <strain evidence="2">StLB37</strain>
    </source>
</reference>
<proteinExistence type="predicted"/>
<feature type="compositionally biased region" description="Basic residues" evidence="1">
    <location>
        <begin position="227"/>
        <end position="238"/>
    </location>
</feature>
<protein>
    <submittedName>
        <fullName evidence="2">Uncharacterized protein</fullName>
    </submittedName>
</protein>
<dbReference type="EMBL" id="AB513359">
    <property type="protein sequence ID" value="BAH97083.1"/>
    <property type="molecule type" value="Genomic_DNA"/>
</dbReference>